<accession>W8T8L2</accession>
<dbReference type="PANTHER" id="PTHR46268:SF26">
    <property type="entry name" value="UNIVERSAL STRESS PROTEIN MJ0577"/>
    <property type="match status" value="1"/>
</dbReference>
<dbReference type="eggNOG" id="COG0589">
    <property type="taxonomic scope" value="Bacteria"/>
</dbReference>
<dbReference type="PRINTS" id="PR01438">
    <property type="entry name" value="UNVRSLSTRESS"/>
</dbReference>
<dbReference type="OrthoDB" id="9794782at2"/>
<dbReference type="InterPro" id="IPR014729">
    <property type="entry name" value="Rossmann-like_a/b/a_fold"/>
</dbReference>
<dbReference type="InterPro" id="IPR006015">
    <property type="entry name" value="Universal_stress_UspA"/>
</dbReference>
<sequence length="285" mass="31699">MFSRMIIASEISSVALEMLTRLEGFRKLGAKECLLLQCINPHSVDATISNFYTSILEQNLAQQKEILQKEGYAVETRVVTGLMKNEIDRIAVEENFSVIVAAAQEHSLMGEVFFGGPAHEVIHKASKPVLLVRVPEKTVADVAFDITDNILFPTDFSENAAHAFEYVKKMVADGARKVTLVHVHDRAEIEPHLSHRLEEFKAEDTVKLQDMKKALEEIGDAEVDIQLLYGKPSTEIIRLVKELEIPLVVMGSQGRGFVKELYLGSVSHNVARHSGASVLLIPAKR</sequence>
<gene>
    <name evidence="3" type="ORF">EAL2_808p05360</name>
</gene>
<dbReference type="Proteomes" id="UP000019591">
    <property type="component" value="Plasmid EAL2_808p"/>
</dbReference>
<dbReference type="Gene3D" id="3.40.50.620">
    <property type="entry name" value="HUPs"/>
    <property type="match status" value="2"/>
</dbReference>
<name>W8T8L2_PEPAC</name>
<dbReference type="SUPFAM" id="SSF52402">
    <property type="entry name" value="Adenine nucleotide alpha hydrolases-like"/>
    <property type="match status" value="2"/>
</dbReference>
<dbReference type="RefSeq" id="WP_025436886.1">
    <property type="nucleotide sequence ID" value="NZ_CP007453.1"/>
</dbReference>
<dbReference type="InterPro" id="IPR006016">
    <property type="entry name" value="UspA"/>
</dbReference>
<evidence type="ECO:0000256" key="1">
    <source>
        <dbReference type="ARBA" id="ARBA00008791"/>
    </source>
</evidence>
<feature type="domain" description="UspA" evidence="2">
    <location>
        <begin position="148"/>
        <end position="282"/>
    </location>
</feature>
<keyword evidence="4" id="KW-1185">Reference proteome</keyword>
<organism evidence="3 4">
    <name type="scientific">Peptoclostridium acidaminophilum DSM 3953</name>
    <dbReference type="NCBI Taxonomy" id="1286171"/>
    <lineage>
        <taxon>Bacteria</taxon>
        <taxon>Bacillati</taxon>
        <taxon>Bacillota</taxon>
        <taxon>Clostridia</taxon>
        <taxon>Peptostreptococcales</taxon>
        <taxon>Peptoclostridiaceae</taxon>
        <taxon>Peptoclostridium</taxon>
    </lineage>
</organism>
<dbReference type="CDD" id="cd00293">
    <property type="entry name" value="USP-like"/>
    <property type="match status" value="2"/>
</dbReference>
<dbReference type="PANTHER" id="PTHR46268">
    <property type="entry name" value="STRESS RESPONSE PROTEIN NHAX"/>
    <property type="match status" value="1"/>
</dbReference>
<comment type="similarity">
    <text evidence="1">Belongs to the universal stress protein A family.</text>
</comment>
<proteinExistence type="inferred from homology"/>
<feature type="domain" description="UspA" evidence="2">
    <location>
        <begin position="53"/>
        <end position="133"/>
    </location>
</feature>
<geneLocation type="plasmid" evidence="3 4">
    <name>EAL2_808p</name>
</geneLocation>
<dbReference type="KEGG" id="eac:EAL2_808p05360"/>
<dbReference type="Pfam" id="PF00582">
    <property type="entry name" value="Usp"/>
    <property type="match status" value="2"/>
</dbReference>
<evidence type="ECO:0000313" key="4">
    <source>
        <dbReference type="Proteomes" id="UP000019591"/>
    </source>
</evidence>
<dbReference type="EMBL" id="CP007453">
    <property type="protein sequence ID" value="AHM58039.1"/>
    <property type="molecule type" value="Genomic_DNA"/>
</dbReference>
<reference evidence="3 4" key="1">
    <citation type="journal article" date="2014" name="Genome Announc.">
        <title>Complete Genome Sequence of Amino Acid-Utilizing Eubacterium acidaminophilum al-2 (DSM 3953).</title>
        <authorList>
            <person name="Poehlein A."/>
            <person name="Andreesen J.R."/>
            <person name="Daniel R."/>
        </authorList>
    </citation>
    <scope>NUCLEOTIDE SEQUENCE [LARGE SCALE GENOMIC DNA]</scope>
    <source>
        <strain evidence="3 4">DSM 3953</strain>
        <plasmid evidence="4">Plasmid EAL2_808p</plasmid>
    </source>
</reference>
<dbReference type="HOGENOM" id="CLU_049301_2_0_9"/>
<keyword evidence="3" id="KW-0614">Plasmid</keyword>
<dbReference type="PATRIC" id="fig|1286171.3.peg.2720"/>
<evidence type="ECO:0000259" key="2">
    <source>
        <dbReference type="Pfam" id="PF00582"/>
    </source>
</evidence>
<protein>
    <submittedName>
        <fullName evidence="3">Universal stress protein, putative</fullName>
    </submittedName>
</protein>
<evidence type="ECO:0000313" key="3">
    <source>
        <dbReference type="EMBL" id="AHM58039.1"/>
    </source>
</evidence>
<dbReference type="AlphaFoldDB" id="W8T8L2"/>